<dbReference type="PANTHER" id="PTHR33021">
    <property type="entry name" value="BLUE COPPER PROTEIN"/>
    <property type="match status" value="1"/>
</dbReference>
<dbReference type="InterPro" id="IPR041844">
    <property type="entry name" value="Plantacyanin"/>
</dbReference>
<proteinExistence type="predicted"/>
<name>A0A835UQ48_VANPL</name>
<gene>
    <name evidence="7" type="ORF">HPP92_016582</name>
</gene>
<organism evidence="7 8">
    <name type="scientific">Vanilla planifolia</name>
    <name type="common">Vanilla</name>
    <dbReference type="NCBI Taxonomy" id="51239"/>
    <lineage>
        <taxon>Eukaryota</taxon>
        <taxon>Viridiplantae</taxon>
        <taxon>Streptophyta</taxon>
        <taxon>Embryophyta</taxon>
        <taxon>Tracheophyta</taxon>
        <taxon>Spermatophyta</taxon>
        <taxon>Magnoliopsida</taxon>
        <taxon>Liliopsida</taxon>
        <taxon>Asparagales</taxon>
        <taxon>Orchidaceae</taxon>
        <taxon>Vanilloideae</taxon>
        <taxon>Vanilleae</taxon>
        <taxon>Vanilla</taxon>
    </lineage>
</organism>
<dbReference type="EMBL" id="JADCNL010000008">
    <property type="protein sequence ID" value="KAG0469882.1"/>
    <property type="molecule type" value="Genomic_DNA"/>
</dbReference>
<feature type="chain" id="PRO_5032646411" description="Plantacyanin" evidence="5">
    <location>
        <begin position="27"/>
        <end position="127"/>
    </location>
</feature>
<evidence type="ECO:0000256" key="4">
    <source>
        <dbReference type="ARBA" id="ARBA00082491"/>
    </source>
</evidence>
<dbReference type="AlphaFoldDB" id="A0A835UQ48"/>
<dbReference type="PROSITE" id="PS00196">
    <property type="entry name" value="COPPER_BLUE"/>
    <property type="match status" value="1"/>
</dbReference>
<keyword evidence="5" id="KW-0732">Signal</keyword>
<dbReference type="InterPro" id="IPR008972">
    <property type="entry name" value="Cupredoxin"/>
</dbReference>
<evidence type="ECO:0000256" key="2">
    <source>
        <dbReference type="ARBA" id="ARBA00023008"/>
    </source>
</evidence>
<protein>
    <recommendedName>
        <fullName evidence="4">Plantacyanin</fullName>
    </recommendedName>
</protein>
<evidence type="ECO:0000313" key="8">
    <source>
        <dbReference type="Proteomes" id="UP000636800"/>
    </source>
</evidence>
<keyword evidence="1" id="KW-0479">Metal-binding</keyword>
<reference evidence="7 8" key="1">
    <citation type="journal article" date="2020" name="Nat. Food">
        <title>A phased Vanilla planifolia genome enables genetic improvement of flavour and production.</title>
        <authorList>
            <person name="Hasing T."/>
            <person name="Tang H."/>
            <person name="Brym M."/>
            <person name="Khazi F."/>
            <person name="Huang T."/>
            <person name="Chambers A.H."/>
        </authorList>
    </citation>
    <scope>NUCLEOTIDE SEQUENCE [LARGE SCALE GENOMIC DNA]</scope>
    <source>
        <tissue evidence="7">Leaf</tissue>
    </source>
</reference>
<evidence type="ECO:0000256" key="3">
    <source>
        <dbReference type="ARBA" id="ARBA00023157"/>
    </source>
</evidence>
<feature type="domain" description="Phytocyanin" evidence="6">
    <location>
        <begin position="32"/>
        <end position="127"/>
    </location>
</feature>
<evidence type="ECO:0000313" key="7">
    <source>
        <dbReference type="EMBL" id="KAG0469882.1"/>
    </source>
</evidence>
<keyword evidence="2" id="KW-0186">Copper</keyword>
<dbReference type="PANTHER" id="PTHR33021:SF513">
    <property type="entry name" value="PUTATIVE, EXPRESSED-RELATED"/>
    <property type="match status" value="1"/>
</dbReference>
<keyword evidence="8" id="KW-1185">Reference proteome</keyword>
<dbReference type="InterPro" id="IPR028871">
    <property type="entry name" value="BlueCu_1_BS"/>
</dbReference>
<feature type="signal peptide" evidence="5">
    <location>
        <begin position="1"/>
        <end position="26"/>
    </location>
</feature>
<sequence>MAQARGSARSAMALLLALLLVMLLHGQVAESAIYTVGGTGGWGFNPGSWFNGKRFRAGDALVFKYNPSVHNVVAVDALSYRNCKTPRSAKVYRSGNDRITLARGANYFICNFPGHCEAGMKVVVKAA</sequence>
<dbReference type="InterPro" id="IPR003245">
    <property type="entry name" value="Phytocyanin_dom"/>
</dbReference>
<keyword evidence="3" id="KW-1015">Disulfide bond</keyword>
<dbReference type="PROSITE" id="PS51485">
    <property type="entry name" value="PHYTOCYANIN"/>
    <property type="match status" value="1"/>
</dbReference>
<dbReference type="CDD" id="cd11013">
    <property type="entry name" value="Plantacyanin"/>
    <property type="match status" value="1"/>
</dbReference>
<dbReference type="Gene3D" id="2.60.40.420">
    <property type="entry name" value="Cupredoxins - blue copper proteins"/>
    <property type="match status" value="1"/>
</dbReference>
<dbReference type="OrthoDB" id="10251508at2759"/>
<dbReference type="SUPFAM" id="SSF49503">
    <property type="entry name" value="Cupredoxins"/>
    <property type="match status" value="1"/>
</dbReference>
<dbReference type="Proteomes" id="UP000636800">
    <property type="component" value="Unassembled WGS sequence"/>
</dbReference>
<dbReference type="GO" id="GO:0005886">
    <property type="term" value="C:plasma membrane"/>
    <property type="evidence" value="ECO:0007669"/>
    <property type="project" value="TreeGrafter"/>
</dbReference>
<evidence type="ECO:0000259" key="6">
    <source>
        <dbReference type="PROSITE" id="PS51485"/>
    </source>
</evidence>
<dbReference type="FunFam" id="2.60.40.420:FF:000013">
    <property type="entry name" value="basic blue protein-like"/>
    <property type="match status" value="1"/>
</dbReference>
<dbReference type="InterPro" id="IPR039391">
    <property type="entry name" value="Phytocyanin-like"/>
</dbReference>
<dbReference type="GO" id="GO:0046872">
    <property type="term" value="F:metal ion binding"/>
    <property type="evidence" value="ECO:0007669"/>
    <property type="project" value="UniProtKB-KW"/>
</dbReference>
<dbReference type="GO" id="GO:0009055">
    <property type="term" value="F:electron transfer activity"/>
    <property type="evidence" value="ECO:0007669"/>
    <property type="project" value="InterPro"/>
</dbReference>
<evidence type="ECO:0000256" key="1">
    <source>
        <dbReference type="ARBA" id="ARBA00022723"/>
    </source>
</evidence>
<evidence type="ECO:0000256" key="5">
    <source>
        <dbReference type="SAM" id="SignalP"/>
    </source>
</evidence>
<dbReference type="Pfam" id="PF02298">
    <property type="entry name" value="Cu_bind_like"/>
    <property type="match status" value="1"/>
</dbReference>
<comment type="caution">
    <text evidence="7">The sequence shown here is derived from an EMBL/GenBank/DDBJ whole genome shotgun (WGS) entry which is preliminary data.</text>
</comment>
<accession>A0A835UQ48</accession>